<dbReference type="SUPFAM" id="SSF53850">
    <property type="entry name" value="Periplasmic binding protein-like II"/>
    <property type="match status" value="1"/>
</dbReference>
<organism evidence="2 3">
    <name type="scientific">Pseudomonas chlororaphis subsp. aureofaciens</name>
    <dbReference type="NCBI Taxonomy" id="587851"/>
    <lineage>
        <taxon>Bacteria</taxon>
        <taxon>Pseudomonadati</taxon>
        <taxon>Pseudomonadota</taxon>
        <taxon>Gammaproteobacteria</taxon>
        <taxon>Pseudomonadales</taxon>
        <taxon>Pseudomonadaceae</taxon>
        <taxon>Pseudomonas</taxon>
    </lineage>
</organism>
<dbReference type="EMBL" id="CP027750">
    <property type="protein sequence ID" value="AZE29820.1"/>
    <property type="molecule type" value="Genomic_DNA"/>
</dbReference>
<dbReference type="PANTHER" id="PTHR38834">
    <property type="entry name" value="PERIPLASMIC SUBSTRATE BINDING PROTEIN FAMILY 3"/>
    <property type="match status" value="1"/>
</dbReference>
<dbReference type="InterPro" id="IPR001638">
    <property type="entry name" value="Solute-binding_3/MltF_N"/>
</dbReference>
<protein>
    <recommendedName>
        <fullName evidence="1">Solute-binding protein family 3/N-terminal domain-containing protein</fullName>
    </recommendedName>
</protein>
<feature type="domain" description="Solute-binding protein family 3/N-terminal" evidence="1">
    <location>
        <begin position="39"/>
        <end position="250"/>
    </location>
</feature>
<name>A0AAD0ZGT6_9PSED</name>
<dbReference type="PANTHER" id="PTHR38834:SF3">
    <property type="entry name" value="SOLUTE-BINDING PROTEIN FAMILY 3_N-TERMINAL DOMAIN-CONTAINING PROTEIN"/>
    <property type="match status" value="1"/>
</dbReference>
<evidence type="ECO:0000313" key="3">
    <source>
        <dbReference type="Proteomes" id="UP000280455"/>
    </source>
</evidence>
<dbReference type="AlphaFoldDB" id="A0AAD0ZGT6"/>
<evidence type="ECO:0000313" key="2">
    <source>
        <dbReference type="EMBL" id="AZE29820.1"/>
    </source>
</evidence>
<reference evidence="2 3" key="1">
    <citation type="submission" date="2018-03" db="EMBL/GenBank/DDBJ databases">
        <title>Diversity of phytobeneficial traits revealed by whole-genome analysis of worldwide-isolated phenazine-producing Pseudomonas spp.</title>
        <authorList>
            <person name="Biessy A."/>
            <person name="Novinscak A."/>
            <person name="Blom J."/>
            <person name="Leger G."/>
            <person name="Thomashow L.S."/>
            <person name="Cazorla F.M."/>
            <person name="Josic D."/>
            <person name="Filion M."/>
        </authorList>
    </citation>
    <scope>NUCLEOTIDE SEQUENCE [LARGE SCALE GENOMIC DNA]</scope>
    <source>
        <strain evidence="2 3">ChPhzS24</strain>
    </source>
</reference>
<dbReference type="Gene3D" id="3.40.190.10">
    <property type="entry name" value="Periplasmic binding protein-like II"/>
    <property type="match status" value="2"/>
</dbReference>
<gene>
    <name evidence="2" type="ORF">C4K07_3035</name>
</gene>
<accession>A0AAD0ZGT6</accession>
<dbReference type="RefSeq" id="WP_038632333.1">
    <property type="nucleotide sequence ID" value="NZ_CP027749.1"/>
</dbReference>
<evidence type="ECO:0000259" key="1">
    <source>
        <dbReference type="Pfam" id="PF00497"/>
    </source>
</evidence>
<dbReference type="Pfam" id="PF00497">
    <property type="entry name" value="SBP_bac_3"/>
    <property type="match status" value="1"/>
</dbReference>
<proteinExistence type="predicted"/>
<sequence length="263" mass="29616">MIDRTSAKGISLFSLLLLPLFLGTVPVLEAHESLEFLIPDAPPLTMANQGDRHGIVGDIVLQALKNSGYASEPRTLPWARAQKYAIEKDNVLIAPLSRTPEREHRYTWIAPIMQMDRAFFSLEHKVANFEEARRRFKAIAVGLGSAQEEILRSKGFAPEQIYAIKIGENPAQLLLKGRVDAWFNGVQESRYIWRRVSSRPLLMSPPMVGHELYLACSKVCDAEVVTHVAKAIETMRRDGYIEKVKGRYLNNDPMEKSTRSGSL</sequence>
<dbReference type="Proteomes" id="UP000280455">
    <property type="component" value="Chromosome"/>
</dbReference>